<organism evidence="2 3">
    <name type="scientific">Pyrus ussuriensis x Pyrus communis</name>
    <dbReference type="NCBI Taxonomy" id="2448454"/>
    <lineage>
        <taxon>Eukaryota</taxon>
        <taxon>Viridiplantae</taxon>
        <taxon>Streptophyta</taxon>
        <taxon>Embryophyta</taxon>
        <taxon>Tracheophyta</taxon>
        <taxon>Spermatophyta</taxon>
        <taxon>Magnoliopsida</taxon>
        <taxon>eudicotyledons</taxon>
        <taxon>Gunneridae</taxon>
        <taxon>Pentapetalae</taxon>
        <taxon>rosids</taxon>
        <taxon>fabids</taxon>
        <taxon>Rosales</taxon>
        <taxon>Rosaceae</taxon>
        <taxon>Amygdaloideae</taxon>
        <taxon>Maleae</taxon>
        <taxon>Pyrus</taxon>
    </lineage>
</organism>
<sequence length="96" mass="11268">MKFWVCKGTPGKEGGWRKSDDRQRKCMKPETETSSRKGGDQAQKFETKLKYKQKGRREGEKERRRRKEKEGGCHRHPSQRLGSGAKVLPQFVFTER</sequence>
<proteinExistence type="predicted"/>
<reference evidence="2 3" key="1">
    <citation type="submission" date="2019-09" db="EMBL/GenBank/DDBJ databases">
        <authorList>
            <person name="Ou C."/>
        </authorList>
    </citation>
    <scope>NUCLEOTIDE SEQUENCE [LARGE SCALE GENOMIC DNA]</scope>
    <source>
        <strain evidence="2">S2</strain>
        <tissue evidence="2">Leaf</tissue>
    </source>
</reference>
<dbReference type="AlphaFoldDB" id="A0A5N5HB49"/>
<evidence type="ECO:0000313" key="2">
    <source>
        <dbReference type="EMBL" id="KAB2625246.1"/>
    </source>
</evidence>
<dbReference type="Proteomes" id="UP000327157">
    <property type="component" value="Chromosome 16"/>
</dbReference>
<evidence type="ECO:0000256" key="1">
    <source>
        <dbReference type="SAM" id="MobiDB-lite"/>
    </source>
</evidence>
<comment type="caution">
    <text evidence="2">The sequence shown here is derived from an EMBL/GenBank/DDBJ whole genome shotgun (WGS) entry which is preliminary data.</text>
</comment>
<feature type="region of interest" description="Disordered" evidence="1">
    <location>
        <begin position="1"/>
        <end position="96"/>
    </location>
</feature>
<reference evidence="3" key="2">
    <citation type="submission" date="2019-10" db="EMBL/GenBank/DDBJ databases">
        <title>A de novo genome assembly of a pear dwarfing rootstock.</title>
        <authorList>
            <person name="Wang F."/>
            <person name="Wang J."/>
            <person name="Li S."/>
            <person name="Zhang Y."/>
            <person name="Fang M."/>
            <person name="Ma L."/>
            <person name="Zhao Y."/>
            <person name="Jiang S."/>
        </authorList>
    </citation>
    <scope>NUCLEOTIDE SEQUENCE [LARGE SCALE GENOMIC DNA]</scope>
</reference>
<accession>A0A5N5HB49</accession>
<name>A0A5N5HB49_9ROSA</name>
<reference evidence="2 3" key="3">
    <citation type="submission" date="2019-11" db="EMBL/GenBank/DDBJ databases">
        <title>A de novo genome assembly of a pear dwarfing rootstock.</title>
        <authorList>
            <person name="Wang F."/>
            <person name="Wang J."/>
            <person name="Li S."/>
            <person name="Zhang Y."/>
            <person name="Fang M."/>
            <person name="Ma L."/>
            <person name="Zhao Y."/>
            <person name="Jiang S."/>
        </authorList>
    </citation>
    <scope>NUCLEOTIDE SEQUENCE [LARGE SCALE GENOMIC DNA]</scope>
    <source>
        <strain evidence="2">S2</strain>
        <tissue evidence="2">Leaf</tissue>
    </source>
</reference>
<gene>
    <name evidence="2" type="ORF">D8674_016906</name>
</gene>
<keyword evidence="3" id="KW-1185">Reference proteome</keyword>
<protein>
    <submittedName>
        <fullName evidence="2">Uncharacterized protein</fullName>
    </submittedName>
</protein>
<dbReference type="EMBL" id="SMOL01000160">
    <property type="protein sequence ID" value="KAB2625246.1"/>
    <property type="molecule type" value="Genomic_DNA"/>
</dbReference>
<feature type="compositionally biased region" description="Basic and acidic residues" evidence="1">
    <location>
        <begin position="56"/>
        <end position="73"/>
    </location>
</feature>
<feature type="compositionally biased region" description="Basic and acidic residues" evidence="1">
    <location>
        <begin position="14"/>
        <end position="49"/>
    </location>
</feature>
<evidence type="ECO:0000313" key="3">
    <source>
        <dbReference type="Proteomes" id="UP000327157"/>
    </source>
</evidence>